<dbReference type="Proteomes" id="UP001558613">
    <property type="component" value="Unassembled WGS sequence"/>
</dbReference>
<evidence type="ECO:0000256" key="6">
    <source>
        <dbReference type="ARBA" id="ARBA00022892"/>
    </source>
</evidence>
<dbReference type="PANTHER" id="PTHR11711">
    <property type="entry name" value="ADP RIBOSYLATION FACTOR-RELATED"/>
    <property type="match status" value="1"/>
</dbReference>
<dbReference type="PROSITE" id="PS51417">
    <property type="entry name" value="ARF"/>
    <property type="match status" value="1"/>
</dbReference>
<dbReference type="Pfam" id="PF00025">
    <property type="entry name" value="Arf"/>
    <property type="match status" value="1"/>
</dbReference>
<keyword evidence="4" id="KW-0519">Myristate</keyword>
<gene>
    <name evidence="11" type="ORF">QQF64_012634</name>
</gene>
<name>A0ABR3LW39_9TELE</name>
<evidence type="ECO:0000256" key="2">
    <source>
        <dbReference type="ARBA" id="ARBA00010290"/>
    </source>
</evidence>
<protein>
    <recommendedName>
        <fullName evidence="13">ADP-ribosylation factor 5</fullName>
    </recommendedName>
</protein>
<evidence type="ECO:0000256" key="8">
    <source>
        <dbReference type="ARBA" id="ARBA00023034"/>
    </source>
</evidence>
<keyword evidence="6" id="KW-0931">ER-Golgi transport</keyword>
<keyword evidence="5" id="KW-0547">Nucleotide-binding</keyword>
<reference evidence="11 12" key="1">
    <citation type="submission" date="2023-09" db="EMBL/GenBank/DDBJ databases">
        <authorList>
            <person name="Wang M."/>
        </authorList>
    </citation>
    <scope>NUCLEOTIDE SEQUENCE [LARGE SCALE GENOMIC DNA]</scope>
    <source>
        <strain evidence="11">GT-2023</strain>
        <tissue evidence="11">Liver</tissue>
    </source>
</reference>
<dbReference type="InterPro" id="IPR006689">
    <property type="entry name" value="Small_GTPase_ARF/SAR"/>
</dbReference>
<dbReference type="Gene3D" id="3.40.50.300">
    <property type="entry name" value="P-loop containing nucleotide triphosphate hydrolases"/>
    <property type="match status" value="1"/>
</dbReference>
<evidence type="ECO:0000256" key="7">
    <source>
        <dbReference type="ARBA" id="ARBA00022927"/>
    </source>
</evidence>
<dbReference type="PRINTS" id="PR00328">
    <property type="entry name" value="SAR1GTPBP"/>
</dbReference>
<dbReference type="CDD" id="cd04150">
    <property type="entry name" value="Arf1_5_like"/>
    <property type="match status" value="1"/>
</dbReference>
<dbReference type="SMART" id="SM00175">
    <property type="entry name" value="RAB"/>
    <property type="match status" value="1"/>
</dbReference>
<comment type="similarity">
    <text evidence="2">Belongs to the small GTPase superfamily. Arf family.</text>
</comment>
<dbReference type="InterPro" id="IPR005225">
    <property type="entry name" value="Small_GTP-bd"/>
</dbReference>
<keyword evidence="10" id="KW-0449">Lipoprotein</keyword>
<keyword evidence="7" id="KW-0653">Protein transport</keyword>
<keyword evidence="8" id="KW-0333">Golgi apparatus</keyword>
<evidence type="ECO:0000256" key="5">
    <source>
        <dbReference type="ARBA" id="ARBA00022741"/>
    </source>
</evidence>
<evidence type="ECO:0000313" key="12">
    <source>
        <dbReference type="Proteomes" id="UP001558613"/>
    </source>
</evidence>
<sequence length="309" mass="35453">MGLTISSLFSRLFGKKQMRILMVGLDAAGKTTILYKLKLGEIVTTIPTIGFNVETVEYKNICFTVWDVGGQDKIRPLWRHYFQNTQGLIFVVDSNDRERVAESAEELSKMLQEDELRDAVLLVFANKQDLPNAMAVSELTDKLGLQSLRSRTWYVQATCATQGTGLYEGLDCGVESCGPSKHYPCLHESFKVYFWLLVEIPLINCTWHEWHEKLPLNDCKRVETSRYLRISLALCRCLRLLFLCTLLRAGTVYQYKLQRDTVICPFHDYSLLLPDQQGFMVFPLWEMLWKLDWSCSTNVCAEASADCEA</sequence>
<dbReference type="EMBL" id="JAYMGO010000018">
    <property type="protein sequence ID" value="KAL1257089.1"/>
    <property type="molecule type" value="Genomic_DNA"/>
</dbReference>
<evidence type="ECO:0000256" key="9">
    <source>
        <dbReference type="ARBA" id="ARBA00023134"/>
    </source>
</evidence>
<dbReference type="SMART" id="SM00178">
    <property type="entry name" value="SAR"/>
    <property type="match status" value="1"/>
</dbReference>
<keyword evidence="3" id="KW-0813">Transport</keyword>
<dbReference type="InterPro" id="IPR045872">
    <property type="entry name" value="Arf1-5-like"/>
</dbReference>
<evidence type="ECO:0000256" key="3">
    <source>
        <dbReference type="ARBA" id="ARBA00022448"/>
    </source>
</evidence>
<accession>A0ABR3LW39</accession>
<proteinExistence type="inferred from homology"/>
<dbReference type="InterPro" id="IPR024156">
    <property type="entry name" value="Small_GTPase_ARF"/>
</dbReference>
<evidence type="ECO:0008006" key="13">
    <source>
        <dbReference type="Google" id="ProtNLM"/>
    </source>
</evidence>
<comment type="caution">
    <text evidence="11">The sequence shown here is derived from an EMBL/GenBank/DDBJ whole genome shotgun (WGS) entry which is preliminary data.</text>
</comment>
<keyword evidence="12" id="KW-1185">Reference proteome</keyword>
<evidence type="ECO:0000256" key="10">
    <source>
        <dbReference type="ARBA" id="ARBA00023288"/>
    </source>
</evidence>
<evidence type="ECO:0000256" key="1">
    <source>
        <dbReference type="ARBA" id="ARBA00004555"/>
    </source>
</evidence>
<dbReference type="NCBIfam" id="TIGR00231">
    <property type="entry name" value="small_GTP"/>
    <property type="match status" value="1"/>
</dbReference>
<organism evidence="11 12">
    <name type="scientific">Cirrhinus molitorella</name>
    <name type="common">mud carp</name>
    <dbReference type="NCBI Taxonomy" id="172907"/>
    <lineage>
        <taxon>Eukaryota</taxon>
        <taxon>Metazoa</taxon>
        <taxon>Chordata</taxon>
        <taxon>Craniata</taxon>
        <taxon>Vertebrata</taxon>
        <taxon>Euteleostomi</taxon>
        <taxon>Actinopterygii</taxon>
        <taxon>Neopterygii</taxon>
        <taxon>Teleostei</taxon>
        <taxon>Ostariophysi</taxon>
        <taxon>Cypriniformes</taxon>
        <taxon>Cyprinidae</taxon>
        <taxon>Labeoninae</taxon>
        <taxon>Labeonini</taxon>
        <taxon>Cirrhinus</taxon>
    </lineage>
</organism>
<evidence type="ECO:0000313" key="11">
    <source>
        <dbReference type="EMBL" id="KAL1257089.1"/>
    </source>
</evidence>
<keyword evidence="9" id="KW-0342">GTP-binding</keyword>
<dbReference type="SUPFAM" id="SSF52540">
    <property type="entry name" value="P-loop containing nucleoside triphosphate hydrolases"/>
    <property type="match status" value="1"/>
</dbReference>
<evidence type="ECO:0000256" key="4">
    <source>
        <dbReference type="ARBA" id="ARBA00022707"/>
    </source>
</evidence>
<dbReference type="SMART" id="SM00177">
    <property type="entry name" value="ARF"/>
    <property type="match status" value="1"/>
</dbReference>
<dbReference type="InterPro" id="IPR027417">
    <property type="entry name" value="P-loop_NTPase"/>
</dbReference>
<comment type="subcellular location">
    <subcellularLocation>
        <location evidence="1">Golgi apparatus</location>
    </subcellularLocation>
</comment>